<dbReference type="SMART" id="SM01372">
    <property type="entry name" value="E2F_TDP"/>
    <property type="match status" value="2"/>
</dbReference>
<keyword evidence="7 9" id="KW-0539">Nucleus</keyword>
<dbReference type="FunFam" id="1.10.10.10:FF:000295">
    <property type="entry name" value="E2F transcription factor-like E2FE"/>
    <property type="match status" value="1"/>
</dbReference>
<feature type="domain" description="E2F/DP family winged-helix DNA-binding" evidence="11">
    <location>
        <begin position="153"/>
        <end position="230"/>
    </location>
</feature>
<evidence type="ECO:0000256" key="3">
    <source>
        <dbReference type="ARBA" id="ARBA00022491"/>
    </source>
</evidence>
<gene>
    <name evidence="12" type="ORF">F0562_024989</name>
</gene>
<dbReference type="InterPro" id="IPR015633">
    <property type="entry name" value="E2F"/>
</dbReference>
<comment type="similarity">
    <text evidence="2 9">Belongs to the E2F/DP family.</text>
</comment>
<organism evidence="12 13">
    <name type="scientific">Nyssa sinensis</name>
    <dbReference type="NCBI Taxonomy" id="561372"/>
    <lineage>
        <taxon>Eukaryota</taxon>
        <taxon>Viridiplantae</taxon>
        <taxon>Streptophyta</taxon>
        <taxon>Embryophyta</taxon>
        <taxon>Tracheophyta</taxon>
        <taxon>Spermatophyta</taxon>
        <taxon>Magnoliopsida</taxon>
        <taxon>eudicotyledons</taxon>
        <taxon>Gunneridae</taxon>
        <taxon>Pentapetalae</taxon>
        <taxon>asterids</taxon>
        <taxon>Cornales</taxon>
        <taxon>Nyssaceae</taxon>
        <taxon>Nyssa</taxon>
    </lineage>
</organism>
<evidence type="ECO:0000256" key="2">
    <source>
        <dbReference type="ARBA" id="ARBA00010940"/>
    </source>
</evidence>
<dbReference type="InterPro" id="IPR003316">
    <property type="entry name" value="E2F_WHTH_DNA-bd_dom"/>
</dbReference>
<name>A0A5J5BCT5_9ASTE</name>
<reference evidence="12 13" key="1">
    <citation type="submission" date="2019-09" db="EMBL/GenBank/DDBJ databases">
        <title>A chromosome-level genome assembly of the Chinese tupelo Nyssa sinensis.</title>
        <authorList>
            <person name="Yang X."/>
            <person name="Kang M."/>
            <person name="Yang Y."/>
            <person name="Xiong H."/>
            <person name="Wang M."/>
            <person name="Zhang Z."/>
            <person name="Wang Z."/>
            <person name="Wu H."/>
            <person name="Ma T."/>
            <person name="Liu J."/>
            <person name="Xi Z."/>
        </authorList>
    </citation>
    <scope>NUCLEOTIDE SEQUENCE [LARGE SCALE GENOMIC DNA]</scope>
    <source>
        <strain evidence="12">J267</strain>
        <tissue evidence="12">Leaf</tissue>
    </source>
</reference>
<accession>A0A5J5BCT5</accession>
<sequence>MALSSSTSKESGSRNHTYCRKQKSLGVVCTNFLRLYNRDGIETIGLDDAASQLEVEMRRIYDIVNVLESIGVLSRKAKNQCSWRGFGGVPKALQDLKEEGLRENFSTFQGINYTKVPDDDEDERFSNPSNSSLKDKSNPSSVKSSVSSKTDNRKEKSLGLLTQNFVKLFLCSNVSLISLDDVAMVLLGDALDPSMMRAKVRRLYDIANVLSSMNFIEKTQTRKPVFRWLGMKGKFENGSASALVPKESKKRAFGTQSTNTTFKRSKMVSPINGNTNQVMKMQLHKQVECGVLENEVDKSNFEQDLRPCSKNYQFGPFAPVRVPKVGTAENNKVKQVHDWESLASTYHPLYHKQQALTDLYAHYLEAWKSWYSEIAGKNPIQQSPNTLFPHNFI</sequence>
<comment type="subcellular location">
    <subcellularLocation>
        <location evidence="1 9">Nucleus</location>
    </subcellularLocation>
</comment>
<dbReference type="AlphaFoldDB" id="A0A5J5BCT5"/>
<keyword evidence="6 9" id="KW-0804">Transcription</keyword>
<keyword evidence="13" id="KW-1185">Reference proteome</keyword>
<keyword evidence="8" id="KW-0131">Cell cycle</keyword>
<dbReference type="SUPFAM" id="SSF46785">
    <property type="entry name" value="Winged helix' DNA-binding domain"/>
    <property type="match status" value="2"/>
</dbReference>
<evidence type="ECO:0000256" key="4">
    <source>
        <dbReference type="ARBA" id="ARBA00023015"/>
    </source>
</evidence>
<protein>
    <recommendedName>
        <fullName evidence="11">E2F/DP family winged-helix DNA-binding domain-containing protein</fullName>
    </recommendedName>
</protein>
<evidence type="ECO:0000313" key="13">
    <source>
        <dbReference type="Proteomes" id="UP000325577"/>
    </source>
</evidence>
<dbReference type="OrthoDB" id="5318at2759"/>
<keyword evidence="5 9" id="KW-0238">DNA-binding</keyword>
<evidence type="ECO:0000256" key="9">
    <source>
        <dbReference type="RuleBase" id="RU003796"/>
    </source>
</evidence>
<evidence type="ECO:0000256" key="8">
    <source>
        <dbReference type="ARBA" id="ARBA00023306"/>
    </source>
</evidence>
<proteinExistence type="inferred from homology"/>
<dbReference type="EMBL" id="CM018036">
    <property type="protein sequence ID" value="KAA8540873.1"/>
    <property type="molecule type" value="Genomic_DNA"/>
</dbReference>
<evidence type="ECO:0000259" key="11">
    <source>
        <dbReference type="SMART" id="SM01372"/>
    </source>
</evidence>
<dbReference type="GO" id="GO:0090575">
    <property type="term" value="C:RNA polymerase II transcription regulator complex"/>
    <property type="evidence" value="ECO:0007669"/>
    <property type="project" value="TreeGrafter"/>
</dbReference>
<dbReference type="Gene3D" id="1.10.10.10">
    <property type="entry name" value="Winged helix-like DNA-binding domain superfamily/Winged helix DNA-binding domain"/>
    <property type="match status" value="2"/>
</dbReference>
<evidence type="ECO:0000256" key="1">
    <source>
        <dbReference type="ARBA" id="ARBA00004123"/>
    </source>
</evidence>
<evidence type="ECO:0000256" key="10">
    <source>
        <dbReference type="SAM" id="MobiDB-lite"/>
    </source>
</evidence>
<dbReference type="Proteomes" id="UP000325577">
    <property type="component" value="Linkage Group LG13"/>
</dbReference>
<evidence type="ECO:0000313" key="12">
    <source>
        <dbReference type="EMBL" id="KAA8540873.1"/>
    </source>
</evidence>
<dbReference type="InterPro" id="IPR036390">
    <property type="entry name" value="WH_DNA-bd_sf"/>
</dbReference>
<feature type="domain" description="E2F/DP family winged-helix DNA-binding" evidence="11">
    <location>
        <begin position="20"/>
        <end position="85"/>
    </location>
</feature>
<dbReference type="PANTHER" id="PTHR12081">
    <property type="entry name" value="TRANSCRIPTION FACTOR E2F"/>
    <property type="match status" value="1"/>
</dbReference>
<dbReference type="FunFam" id="1.10.10.10:FF:000073">
    <property type="entry name" value="E2F transcription factor 8"/>
    <property type="match status" value="1"/>
</dbReference>
<dbReference type="GO" id="GO:0000978">
    <property type="term" value="F:RNA polymerase II cis-regulatory region sequence-specific DNA binding"/>
    <property type="evidence" value="ECO:0007669"/>
    <property type="project" value="InterPro"/>
</dbReference>
<evidence type="ECO:0000256" key="5">
    <source>
        <dbReference type="ARBA" id="ARBA00023125"/>
    </source>
</evidence>
<feature type="region of interest" description="Disordered" evidence="10">
    <location>
        <begin position="112"/>
        <end position="150"/>
    </location>
</feature>
<keyword evidence="4 9" id="KW-0805">Transcription regulation</keyword>
<evidence type="ECO:0000256" key="7">
    <source>
        <dbReference type="ARBA" id="ARBA00023242"/>
    </source>
</evidence>
<dbReference type="PANTHER" id="PTHR12081:SF7">
    <property type="entry name" value="TRANSCRIPTION FACTOR EFL-3"/>
    <property type="match status" value="1"/>
</dbReference>
<dbReference type="InterPro" id="IPR036388">
    <property type="entry name" value="WH-like_DNA-bd_sf"/>
</dbReference>
<feature type="compositionally biased region" description="Low complexity" evidence="10">
    <location>
        <begin position="140"/>
        <end position="149"/>
    </location>
</feature>
<dbReference type="GO" id="GO:0000981">
    <property type="term" value="F:DNA-binding transcription factor activity, RNA polymerase II-specific"/>
    <property type="evidence" value="ECO:0007669"/>
    <property type="project" value="TreeGrafter"/>
</dbReference>
<dbReference type="Pfam" id="PF02319">
    <property type="entry name" value="WHD_E2F_TDP"/>
    <property type="match status" value="2"/>
</dbReference>
<evidence type="ECO:0000256" key="6">
    <source>
        <dbReference type="ARBA" id="ARBA00023163"/>
    </source>
</evidence>
<keyword evidence="3" id="KW-0678">Repressor</keyword>